<dbReference type="AlphaFoldDB" id="A0A9X3WL99"/>
<organism evidence="1 2">
    <name type="scientific">Aquibacillus koreensis</name>
    <dbReference type="NCBI Taxonomy" id="279446"/>
    <lineage>
        <taxon>Bacteria</taxon>
        <taxon>Bacillati</taxon>
        <taxon>Bacillota</taxon>
        <taxon>Bacilli</taxon>
        <taxon>Bacillales</taxon>
        <taxon>Bacillaceae</taxon>
        <taxon>Aquibacillus</taxon>
    </lineage>
</organism>
<comment type="caution">
    <text evidence="1">The sequence shown here is derived from an EMBL/GenBank/DDBJ whole genome shotgun (WGS) entry which is preliminary data.</text>
</comment>
<dbReference type="Proteomes" id="UP001145072">
    <property type="component" value="Unassembled WGS sequence"/>
</dbReference>
<dbReference type="RefSeq" id="WP_259869754.1">
    <property type="nucleotide sequence ID" value="NZ_JAOALK010000043.1"/>
</dbReference>
<sequence length="136" mass="15937">MEIDYEKTLSYYKKLPLIGEEEHCHCIYCKNYALATNHFPMIVKTLFDDIGLDPKKGAEVSHFYQAKNSKHMYVADYRIFGKILKKPSVSVVDIYYKNDEDYFKLGFEEGHTSDGAIIFYIDAFLPWVLEEDPEIM</sequence>
<gene>
    <name evidence="1" type="ORF">NC661_03585</name>
</gene>
<name>A0A9X3WL99_9BACI</name>
<proteinExistence type="predicted"/>
<keyword evidence="2" id="KW-1185">Reference proteome</keyword>
<evidence type="ECO:0000313" key="1">
    <source>
        <dbReference type="EMBL" id="MDC3419444.1"/>
    </source>
</evidence>
<evidence type="ECO:0000313" key="2">
    <source>
        <dbReference type="Proteomes" id="UP001145072"/>
    </source>
</evidence>
<reference evidence="1" key="1">
    <citation type="submission" date="2022-06" db="EMBL/GenBank/DDBJ databases">
        <title>Aquibacillus sp. a new bacterium isolated from soil saline samples.</title>
        <authorList>
            <person name="Galisteo C."/>
            <person name="De La Haba R."/>
            <person name="Sanchez-Porro C."/>
            <person name="Ventosa A."/>
        </authorList>
    </citation>
    <scope>NUCLEOTIDE SEQUENCE</scope>
    <source>
        <strain evidence="1">JCM 12387</strain>
    </source>
</reference>
<dbReference type="EMBL" id="JAMQJZ010000002">
    <property type="protein sequence ID" value="MDC3419444.1"/>
    <property type="molecule type" value="Genomic_DNA"/>
</dbReference>
<protein>
    <submittedName>
        <fullName evidence="1">Uncharacterized protein</fullName>
    </submittedName>
</protein>
<accession>A0A9X3WL99</accession>